<name>A0ABP1P7H9_XYLVO</name>
<accession>A0ABP1P7H9</accession>
<dbReference type="PANTHER" id="PTHR31516">
    <property type="entry name" value="STABILIZER OF AXONEMAL MICROTUBULES 2"/>
    <property type="match status" value="1"/>
</dbReference>
<organism evidence="2 3">
    <name type="scientific">Xylocopa violacea</name>
    <name type="common">Violet carpenter bee</name>
    <name type="synonym">Apis violacea</name>
    <dbReference type="NCBI Taxonomy" id="135666"/>
    <lineage>
        <taxon>Eukaryota</taxon>
        <taxon>Metazoa</taxon>
        <taxon>Ecdysozoa</taxon>
        <taxon>Arthropoda</taxon>
        <taxon>Hexapoda</taxon>
        <taxon>Insecta</taxon>
        <taxon>Pterygota</taxon>
        <taxon>Neoptera</taxon>
        <taxon>Endopterygota</taxon>
        <taxon>Hymenoptera</taxon>
        <taxon>Apocrita</taxon>
        <taxon>Aculeata</taxon>
        <taxon>Apoidea</taxon>
        <taxon>Anthophila</taxon>
        <taxon>Apidae</taxon>
        <taxon>Xylocopa</taxon>
        <taxon>Xylocopa</taxon>
    </lineage>
</organism>
<dbReference type="EMBL" id="CAXAJV020001299">
    <property type="protein sequence ID" value="CAL7949219.1"/>
    <property type="molecule type" value="Genomic_DNA"/>
</dbReference>
<evidence type="ECO:0000313" key="2">
    <source>
        <dbReference type="EMBL" id="CAL7949219.1"/>
    </source>
</evidence>
<dbReference type="Pfam" id="PF05217">
    <property type="entry name" value="SAXO1-2"/>
    <property type="match status" value="1"/>
</dbReference>
<reference evidence="2 3" key="1">
    <citation type="submission" date="2024-08" db="EMBL/GenBank/DDBJ databases">
        <authorList>
            <person name="Will J Nash"/>
            <person name="Angela Man"/>
            <person name="Seanna McTaggart"/>
            <person name="Kendall Baker"/>
            <person name="Tom Barker"/>
            <person name="Leah Catchpole"/>
            <person name="Alex Durrant"/>
            <person name="Karim Gharbi"/>
            <person name="Naomi Irish"/>
            <person name="Gemy Kaithakottil"/>
            <person name="Debby Ku"/>
            <person name="Aaliyah Providence"/>
            <person name="Felix Shaw"/>
            <person name="David Swarbreck"/>
            <person name="Chris Watkins"/>
            <person name="Ann M. McCartney"/>
            <person name="Giulio Formenti"/>
            <person name="Alice Mouton"/>
            <person name="Noel Vella"/>
            <person name="Bjorn M von Reumont"/>
            <person name="Adriana Vella"/>
            <person name="Wilfried Haerty"/>
        </authorList>
    </citation>
    <scope>NUCLEOTIDE SEQUENCE [LARGE SCALE GENOMIC DNA]</scope>
</reference>
<keyword evidence="3" id="KW-1185">Reference proteome</keyword>
<evidence type="ECO:0000256" key="1">
    <source>
        <dbReference type="ARBA" id="ARBA00008738"/>
    </source>
</evidence>
<proteinExistence type="inferred from homology"/>
<evidence type="ECO:0008006" key="4">
    <source>
        <dbReference type="Google" id="ProtNLM"/>
    </source>
</evidence>
<sequence>MQICTVPPSTCKREQKQQSVIEEKNKITLDHDECCNCCCCISQRICYKYVQPEVPKSYAPIRYYWKSGTPMDDTTTYRLSYWECPNMVVDPIRPQNWLVTGDGKMCDETTYKNSYFNHCGKPELPIIPCEKQWLGRGPMQDITTQKHDYTWKYVPQAAPCRAQESLVCQPARLADDTTYKLSYYQSNCHLPVTSYAPIRTYLKPDMPMEDNTTYKLSYWPNEVQKVEPFGKMKEYTPPVEPMDDCTTYKLSYWPHSEKRRAPIINQENENLLNAGCCTDDNTTYRLSYFGCGGDTRNPIRQADNILFSPCPLAYDTIHRMSFLGNWCVKQEPPIIPCDKQLLGKGPMQEVTTQKHDYTWKNIPVDPDARREDNLVFASSPVECCTTYRLSYFENDHKLLTPIENYAPIRTFRPADMPMTSETVMQLSYQPVGCIDQVEKPWSKAPPYHLPVTPMEDNTTYKTSYLLPGTLVPHSSCVCDSSSPTKV</sequence>
<protein>
    <recommendedName>
        <fullName evidence="4">Stabilizer of axonemal microtubules 1</fullName>
    </recommendedName>
</protein>
<evidence type="ECO:0000313" key="3">
    <source>
        <dbReference type="Proteomes" id="UP001642520"/>
    </source>
</evidence>
<dbReference type="PANTHER" id="PTHR31516:SF17">
    <property type="entry name" value="STABILIZER OF AXONEMAL MICROTUBULES 2"/>
    <property type="match status" value="1"/>
</dbReference>
<comment type="caution">
    <text evidence="2">The sequence shown here is derived from an EMBL/GenBank/DDBJ whole genome shotgun (WGS) entry which is preliminary data.</text>
</comment>
<dbReference type="InterPro" id="IPR033336">
    <property type="entry name" value="SAXO1/2"/>
</dbReference>
<dbReference type="Proteomes" id="UP001642520">
    <property type="component" value="Unassembled WGS sequence"/>
</dbReference>
<comment type="similarity">
    <text evidence="1">Belongs to the FAM154 family.</text>
</comment>
<gene>
    <name evidence="2" type="ORF">XYLVIOL_LOCUS9277</name>
</gene>